<evidence type="ECO:0000256" key="3">
    <source>
        <dbReference type="ARBA" id="ARBA00022794"/>
    </source>
</evidence>
<reference evidence="7 8" key="1">
    <citation type="submission" date="2023-09" db="EMBL/GenBank/DDBJ databases">
        <title>Nesidiocoris tenuis whole genome shotgun sequence.</title>
        <authorList>
            <person name="Shibata T."/>
            <person name="Shimoda M."/>
            <person name="Kobayashi T."/>
            <person name="Uehara T."/>
        </authorList>
    </citation>
    <scope>NUCLEOTIDE SEQUENCE [LARGE SCALE GENOMIC DNA]</scope>
    <source>
        <strain evidence="7 8">Japan</strain>
    </source>
</reference>
<dbReference type="PANTHER" id="PTHR22118">
    <property type="entry name" value="DYNEIN ASSEMBLY FACTOR 3, AXONEMAL"/>
    <property type="match status" value="1"/>
</dbReference>
<proteinExistence type="inferred from homology"/>
<keyword evidence="8" id="KW-1185">Reference proteome</keyword>
<evidence type="ECO:0000256" key="4">
    <source>
        <dbReference type="ARBA" id="ARBA00024190"/>
    </source>
</evidence>
<accession>A0ABN7B9T1</accession>
<dbReference type="Pfam" id="PF14740">
    <property type="entry name" value="DUF4471"/>
    <property type="match status" value="1"/>
</dbReference>
<dbReference type="InterPro" id="IPR027974">
    <property type="entry name" value="DUF4470"/>
</dbReference>
<dbReference type="InterPro" id="IPR039304">
    <property type="entry name" value="DNAAF3"/>
</dbReference>
<name>A0ABN7B9T1_9HEMI</name>
<comment type="subcellular location">
    <subcellularLocation>
        <location evidence="4">Dynein axonemal particle</location>
    </subcellularLocation>
</comment>
<evidence type="ECO:0000313" key="8">
    <source>
        <dbReference type="Proteomes" id="UP001307889"/>
    </source>
</evidence>
<evidence type="ECO:0000259" key="5">
    <source>
        <dbReference type="Pfam" id="PF14737"/>
    </source>
</evidence>
<dbReference type="PANTHER" id="PTHR22118:SF14">
    <property type="entry name" value="DYNEIN AXONEMAL ASSEMBLY FACTOR 3"/>
    <property type="match status" value="1"/>
</dbReference>
<keyword evidence="3" id="KW-0970">Cilium biogenesis/degradation</keyword>
<dbReference type="EMBL" id="AP028919">
    <property type="protein sequence ID" value="BES99975.1"/>
    <property type="molecule type" value="Genomic_DNA"/>
</dbReference>
<protein>
    <submittedName>
        <fullName evidence="7">Dynein, axonemal assembly factor 3</fullName>
    </submittedName>
</protein>
<comment type="similarity">
    <text evidence="1">Belongs to the DNAAF3 family.</text>
</comment>
<evidence type="ECO:0000256" key="2">
    <source>
        <dbReference type="ARBA" id="ARBA00022490"/>
    </source>
</evidence>
<organism evidence="7 8">
    <name type="scientific">Nesidiocoris tenuis</name>
    <dbReference type="NCBI Taxonomy" id="355587"/>
    <lineage>
        <taxon>Eukaryota</taxon>
        <taxon>Metazoa</taxon>
        <taxon>Ecdysozoa</taxon>
        <taxon>Arthropoda</taxon>
        <taxon>Hexapoda</taxon>
        <taxon>Insecta</taxon>
        <taxon>Pterygota</taxon>
        <taxon>Neoptera</taxon>
        <taxon>Paraneoptera</taxon>
        <taxon>Hemiptera</taxon>
        <taxon>Heteroptera</taxon>
        <taxon>Panheteroptera</taxon>
        <taxon>Cimicomorpha</taxon>
        <taxon>Miridae</taxon>
        <taxon>Dicyphina</taxon>
        <taxon>Nesidiocoris</taxon>
    </lineage>
</organism>
<dbReference type="Pfam" id="PF14737">
    <property type="entry name" value="DUF4470"/>
    <property type="match status" value="1"/>
</dbReference>
<evidence type="ECO:0000313" key="7">
    <source>
        <dbReference type="EMBL" id="BES99975.1"/>
    </source>
</evidence>
<evidence type="ECO:0000259" key="6">
    <source>
        <dbReference type="Pfam" id="PF14740"/>
    </source>
</evidence>
<evidence type="ECO:0000256" key="1">
    <source>
        <dbReference type="ARBA" id="ARBA00010449"/>
    </source>
</evidence>
<sequence>MLWGYSPAQDLLGALLEVRPEGMGEGRTVNILLAACSDPRHILQTVAKFYTHDARVTLHFYVAEVLLDFVARQLLLLVLALEPTDRVPLHHKTRLWMEIFANALIRPKTGEYILEKSVQLIHMVTDGAYLSARMPCVDLSQLKYSERDKLENCFKYWVKNNFNISRHWDARLRSKLGTRYDSKNGAFEWDYYMKIKDKPGVLITPNEYNQWRKNGVAFVWLETEYCLSNPTFAMGIRSVGDDLLESGFYGDMEISPYYTFASDCEDEEMLAKNHHSNVKRGTDIFERNLLRCFSEIENQKPYIHVSRDERNLGECVLKINELNVDPKPRLEANLTKTKENYSSIPVGHRVTFLDVDAIRKLPHKSKYREFFDVVFVSQCLEKTLSNSDHHTKFFSMLKNDALVMIETRKAFVDLSKEALKAFEDWSKKIMRENQCEPVGGVDFENDFIVKYRVNRKDR</sequence>
<feature type="domain" description="Dynein assembly factor 3 C-terminal" evidence="6">
    <location>
        <begin position="137"/>
        <end position="438"/>
    </location>
</feature>
<dbReference type="Proteomes" id="UP001307889">
    <property type="component" value="Chromosome 11"/>
</dbReference>
<keyword evidence="2" id="KW-0963">Cytoplasm</keyword>
<gene>
    <name evidence="7" type="ORF">NTJ_12792</name>
</gene>
<dbReference type="InterPro" id="IPR028235">
    <property type="entry name" value="DNAAF3_C"/>
</dbReference>
<feature type="domain" description="DUF4470" evidence="5">
    <location>
        <begin position="2"/>
        <end position="105"/>
    </location>
</feature>